<dbReference type="Gene3D" id="2.60.40.10">
    <property type="entry name" value="Immunoglobulins"/>
    <property type="match status" value="2"/>
</dbReference>
<feature type="chain" id="PRO_5027982705" evidence="7">
    <location>
        <begin position="30"/>
        <end position="276"/>
    </location>
</feature>
<dbReference type="InParanoid" id="A0A6P7XCG9"/>
<sequence>MMINKDMSNSVRTFTLLLLLTTNGALSEAESFKLISPDYPVVTILGEDAVLPCRISPPISVEDMEVRWFRTRFASLVHLYDDGKDQNKQQLPEYQGRTELIRDHISSGNVSLRIHNIRLKDEGRFMCHVRFNIYYQDAELELKVAGMGSAPQISKLDYQDREMIVVCESTGWYPEPEVIWRQEDGQSLTPLSEIKTKQNGLFNVKSSLFVTISKRSNFSCCIRNIILRHERESTISISDLTNIKNHPSSEMTIVIITGFCLMVAVVVEWKVINLGT</sequence>
<evidence type="ECO:0000256" key="7">
    <source>
        <dbReference type="SAM" id="SignalP"/>
    </source>
</evidence>
<keyword evidence="2" id="KW-0812">Transmembrane</keyword>
<dbReference type="InterPro" id="IPR036179">
    <property type="entry name" value="Ig-like_dom_sf"/>
</dbReference>
<evidence type="ECO:0000256" key="1">
    <source>
        <dbReference type="ARBA" id="ARBA00004370"/>
    </source>
</evidence>
<gene>
    <name evidence="10" type="primary">LOC115466262</name>
</gene>
<dbReference type="KEGG" id="muo:115466262"/>
<dbReference type="InterPro" id="IPR003599">
    <property type="entry name" value="Ig_sub"/>
</dbReference>
<dbReference type="FunFam" id="2.60.40.10:FF:000088">
    <property type="entry name" value="Butyrophilin subfamily 1 member A1"/>
    <property type="match status" value="1"/>
</dbReference>
<evidence type="ECO:0000259" key="8">
    <source>
        <dbReference type="PROSITE" id="PS50835"/>
    </source>
</evidence>
<keyword evidence="6" id="KW-0393">Immunoglobulin domain</keyword>
<feature type="domain" description="Ig-like" evidence="8">
    <location>
        <begin position="46"/>
        <end position="143"/>
    </location>
</feature>
<dbReference type="SMART" id="SM00409">
    <property type="entry name" value="IG"/>
    <property type="match status" value="1"/>
</dbReference>
<keyword evidence="4" id="KW-0472">Membrane</keyword>
<dbReference type="OrthoDB" id="9049620at2759"/>
<evidence type="ECO:0000256" key="4">
    <source>
        <dbReference type="ARBA" id="ARBA00023136"/>
    </source>
</evidence>
<evidence type="ECO:0000256" key="2">
    <source>
        <dbReference type="ARBA" id="ARBA00022692"/>
    </source>
</evidence>
<evidence type="ECO:0000256" key="3">
    <source>
        <dbReference type="ARBA" id="ARBA00022989"/>
    </source>
</evidence>
<keyword evidence="3" id="KW-1133">Transmembrane helix</keyword>
<evidence type="ECO:0000313" key="9">
    <source>
        <dbReference type="Proteomes" id="UP000515156"/>
    </source>
</evidence>
<keyword evidence="9" id="KW-1185">Reference proteome</keyword>
<dbReference type="SMART" id="SM00406">
    <property type="entry name" value="IGv"/>
    <property type="match status" value="1"/>
</dbReference>
<evidence type="ECO:0000256" key="6">
    <source>
        <dbReference type="ARBA" id="ARBA00023319"/>
    </source>
</evidence>
<dbReference type="SUPFAM" id="SSF48726">
    <property type="entry name" value="Immunoglobulin"/>
    <property type="match status" value="2"/>
</dbReference>
<dbReference type="Pfam" id="PF07686">
    <property type="entry name" value="V-set"/>
    <property type="match status" value="1"/>
</dbReference>
<accession>A0A6P7XCG9</accession>
<dbReference type="Pfam" id="PF22705">
    <property type="entry name" value="C2-set_3"/>
    <property type="match status" value="1"/>
</dbReference>
<dbReference type="InterPro" id="IPR053896">
    <property type="entry name" value="BTN3A2-like_Ig-C"/>
</dbReference>
<dbReference type="CDD" id="cd05713">
    <property type="entry name" value="IgV_MOG_like"/>
    <property type="match status" value="1"/>
</dbReference>
<dbReference type="FunFam" id="2.60.40.10:FF:000183">
    <property type="entry name" value="Myelin-oligodendrocyte glycoprotein"/>
    <property type="match status" value="1"/>
</dbReference>
<evidence type="ECO:0000313" key="10">
    <source>
        <dbReference type="RefSeq" id="XP_030053267.1"/>
    </source>
</evidence>
<proteinExistence type="predicted"/>
<dbReference type="GO" id="GO:0009897">
    <property type="term" value="C:external side of plasma membrane"/>
    <property type="evidence" value="ECO:0007669"/>
    <property type="project" value="TreeGrafter"/>
</dbReference>
<feature type="signal peptide" evidence="7">
    <location>
        <begin position="1"/>
        <end position="29"/>
    </location>
</feature>
<feature type="domain" description="Ig-like" evidence="8">
    <location>
        <begin position="151"/>
        <end position="238"/>
    </location>
</feature>
<dbReference type="PANTHER" id="PTHR24100:SF149">
    <property type="entry name" value="BG-LIKE ANTIGEN 1-RELATED"/>
    <property type="match status" value="1"/>
</dbReference>
<dbReference type="PROSITE" id="PS50835">
    <property type="entry name" value="IG_LIKE"/>
    <property type="match status" value="2"/>
</dbReference>
<name>A0A6P7XCG9_9AMPH</name>
<dbReference type="PANTHER" id="PTHR24100">
    <property type="entry name" value="BUTYROPHILIN"/>
    <property type="match status" value="1"/>
</dbReference>
<keyword evidence="7" id="KW-0732">Signal</keyword>
<dbReference type="AlphaFoldDB" id="A0A6P7XCG9"/>
<dbReference type="GO" id="GO:0001817">
    <property type="term" value="P:regulation of cytokine production"/>
    <property type="evidence" value="ECO:0007669"/>
    <property type="project" value="TreeGrafter"/>
</dbReference>
<dbReference type="Proteomes" id="UP000515156">
    <property type="component" value="Chromosome 3"/>
</dbReference>
<keyword evidence="5" id="KW-1015">Disulfide bond</keyword>
<dbReference type="InterPro" id="IPR007110">
    <property type="entry name" value="Ig-like_dom"/>
</dbReference>
<dbReference type="InterPro" id="IPR050504">
    <property type="entry name" value="IgSF_BTN/MOG"/>
</dbReference>
<dbReference type="InterPro" id="IPR013106">
    <property type="entry name" value="Ig_V-set"/>
</dbReference>
<organism evidence="9 10">
    <name type="scientific">Microcaecilia unicolor</name>
    <dbReference type="NCBI Taxonomy" id="1415580"/>
    <lineage>
        <taxon>Eukaryota</taxon>
        <taxon>Metazoa</taxon>
        <taxon>Chordata</taxon>
        <taxon>Craniata</taxon>
        <taxon>Vertebrata</taxon>
        <taxon>Euteleostomi</taxon>
        <taxon>Amphibia</taxon>
        <taxon>Gymnophiona</taxon>
        <taxon>Siphonopidae</taxon>
        <taxon>Microcaecilia</taxon>
    </lineage>
</organism>
<reference evidence="10" key="1">
    <citation type="submission" date="2025-08" db="UniProtKB">
        <authorList>
            <consortium name="RefSeq"/>
        </authorList>
    </citation>
    <scope>IDENTIFICATION</scope>
</reference>
<dbReference type="GO" id="GO:0050852">
    <property type="term" value="P:T cell receptor signaling pathway"/>
    <property type="evidence" value="ECO:0007669"/>
    <property type="project" value="TreeGrafter"/>
</dbReference>
<dbReference type="GO" id="GO:0005102">
    <property type="term" value="F:signaling receptor binding"/>
    <property type="evidence" value="ECO:0007669"/>
    <property type="project" value="TreeGrafter"/>
</dbReference>
<comment type="subcellular location">
    <subcellularLocation>
        <location evidence="1">Membrane</location>
    </subcellularLocation>
</comment>
<dbReference type="RefSeq" id="XP_030053267.1">
    <property type="nucleotide sequence ID" value="XM_030197407.1"/>
</dbReference>
<dbReference type="InterPro" id="IPR013783">
    <property type="entry name" value="Ig-like_fold"/>
</dbReference>
<protein>
    <submittedName>
        <fullName evidence="10">Butyrophilin subfamily 1 member A1-like isoform X1</fullName>
    </submittedName>
</protein>
<evidence type="ECO:0000256" key="5">
    <source>
        <dbReference type="ARBA" id="ARBA00023157"/>
    </source>
</evidence>
<dbReference type="GeneID" id="115466262"/>